<dbReference type="Gene3D" id="3.90.245.10">
    <property type="entry name" value="Ribonucleoside hydrolase-like"/>
    <property type="match status" value="1"/>
</dbReference>
<dbReference type="EMBL" id="AGEG01000013">
    <property type="protein sequence ID" value="EHR36822.1"/>
    <property type="molecule type" value="Genomic_DNA"/>
</dbReference>
<keyword evidence="2" id="KW-0326">Glycosidase</keyword>
<dbReference type="RefSeq" id="WP_006309216.1">
    <property type="nucleotide sequence ID" value="NZ_JH601133.1"/>
</dbReference>
<dbReference type="HOGENOM" id="CLU_036838_2_0_9"/>
<dbReference type="GO" id="GO:0008477">
    <property type="term" value="F:purine nucleosidase activity"/>
    <property type="evidence" value="ECO:0007669"/>
    <property type="project" value="TreeGrafter"/>
</dbReference>
<dbReference type="OrthoDB" id="9797882at2"/>
<dbReference type="InterPro" id="IPR023186">
    <property type="entry name" value="IUNH"/>
</dbReference>
<dbReference type="PANTHER" id="PTHR12304:SF4">
    <property type="entry name" value="URIDINE NUCLEOSIDASE"/>
    <property type="match status" value="1"/>
</dbReference>
<dbReference type="STRING" id="883113.HMPREF9708_01048"/>
<dbReference type="Proteomes" id="UP000006190">
    <property type="component" value="Unassembled WGS sequence"/>
</dbReference>
<organism evidence="5 6">
    <name type="scientific">Facklamia languida CCUG 37842</name>
    <dbReference type="NCBI Taxonomy" id="883113"/>
    <lineage>
        <taxon>Bacteria</taxon>
        <taxon>Bacillati</taxon>
        <taxon>Bacillota</taxon>
        <taxon>Bacilli</taxon>
        <taxon>Lactobacillales</taxon>
        <taxon>Aerococcaceae</taxon>
        <taxon>Facklamia</taxon>
    </lineage>
</organism>
<dbReference type="InterPro" id="IPR001910">
    <property type="entry name" value="Inosine/uridine_hydrolase_dom"/>
</dbReference>
<feature type="domain" description="Inosine/uridine-preferring nucleoside hydrolase" evidence="4">
    <location>
        <begin position="4"/>
        <end position="292"/>
    </location>
</feature>
<dbReference type="eggNOG" id="COG1957">
    <property type="taxonomic scope" value="Bacteria"/>
</dbReference>
<feature type="region of interest" description="Disordered" evidence="3">
    <location>
        <begin position="82"/>
        <end position="106"/>
    </location>
</feature>
<dbReference type="InterPro" id="IPR036452">
    <property type="entry name" value="Ribo_hydro-like"/>
</dbReference>
<comment type="caution">
    <text evidence="5">The sequence shown here is derived from an EMBL/GenBank/DDBJ whole genome shotgun (WGS) entry which is preliminary data.</text>
</comment>
<evidence type="ECO:0000256" key="3">
    <source>
        <dbReference type="SAM" id="MobiDB-lite"/>
    </source>
</evidence>
<name>H3NJK9_9LACT</name>
<dbReference type="GO" id="GO:0045437">
    <property type="term" value="F:uridine nucleosidase activity"/>
    <property type="evidence" value="ECO:0007669"/>
    <property type="project" value="UniProtKB-ARBA"/>
</dbReference>
<evidence type="ECO:0000313" key="6">
    <source>
        <dbReference type="Proteomes" id="UP000006190"/>
    </source>
</evidence>
<dbReference type="PANTHER" id="PTHR12304">
    <property type="entry name" value="INOSINE-URIDINE PREFERRING NUCLEOSIDE HYDROLASE"/>
    <property type="match status" value="1"/>
</dbReference>
<reference evidence="5 6" key="1">
    <citation type="submission" date="2012-01" db="EMBL/GenBank/DDBJ databases">
        <title>The Genome Sequence of Facklamia languida CCUG 37842.</title>
        <authorList>
            <consortium name="The Broad Institute Genome Sequencing Platform"/>
            <person name="Earl A."/>
            <person name="Ward D."/>
            <person name="Feldgarden M."/>
            <person name="Gevers D."/>
            <person name="Huys G."/>
            <person name="Young S.K."/>
            <person name="Zeng Q."/>
            <person name="Gargeya S."/>
            <person name="Fitzgerald M."/>
            <person name="Haas B."/>
            <person name="Abouelleil A."/>
            <person name="Alvarado L."/>
            <person name="Arachchi H.M."/>
            <person name="Berlin A."/>
            <person name="Chapman S.B."/>
            <person name="Gearin G."/>
            <person name="Goldberg J."/>
            <person name="Griggs A."/>
            <person name="Gujja S."/>
            <person name="Hansen M."/>
            <person name="Heiman D."/>
            <person name="Howarth C."/>
            <person name="Larimer J."/>
            <person name="Lui A."/>
            <person name="MacDonald P.J.P."/>
            <person name="McCowen C."/>
            <person name="Montmayeur A."/>
            <person name="Murphy C."/>
            <person name="Neiman D."/>
            <person name="Pearson M."/>
            <person name="Priest M."/>
            <person name="Roberts A."/>
            <person name="Saif S."/>
            <person name="Shea T."/>
            <person name="Sisk P."/>
            <person name="Stolte C."/>
            <person name="Sykes S."/>
            <person name="Wortman J."/>
            <person name="Nusbaum C."/>
            <person name="Birren B."/>
        </authorList>
    </citation>
    <scope>NUCLEOTIDE SEQUENCE [LARGE SCALE GENOMIC DNA]</scope>
    <source>
        <strain evidence="5 6">CCUG 37842</strain>
    </source>
</reference>
<dbReference type="GO" id="GO:0005829">
    <property type="term" value="C:cytosol"/>
    <property type="evidence" value="ECO:0007669"/>
    <property type="project" value="TreeGrafter"/>
</dbReference>
<dbReference type="GO" id="GO:0006152">
    <property type="term" value="P:purine nucleoside catabolic process"/>
    <property type="evidence" value="ECO:0007669"/>
    <property type="project" value="TreeGrafter"/>
</dbReference>
<evidence type="ECO:0000256" key="2">
    <source>
        <dbReference type="ARBA" id="ARBA00023295"/>
    </source>
</evidence>
<feature type="compositionally biased region" description="Basic and acidic residues" evidence="3">
    <location>
        <begin position="87"/>
        <end position="106"/>
    </location>
</feature>
<dbReference type="SUPFAM" id="SSF53590">
    <property type="entry name" value="Nucleoside hydrolase"/>
    <property type="match status" value="1"/>
</dbReference>
<gene>
    <name evidence="5" type="ORF">HMPREF9708_01048</name>
</gene>
<keyword evidence="6" id="KW-1185">Reference proteome</keyword>
<evidence type="ECO:0000259" key="4">
    <source>
        <dbReference type="Pfam" id="PF01156"/>
    </source>
</evidence>
<proteinExistence type="predicted"/>
<dbReference type="InterPro" id="IPR015910">
    <property type="entry name" value="I/U_nuclsd_hydro_CS"/>
</dbReference>
<keyword evidence="1" id="KW-0378">Hydrolase</keyword>
<dbReference type="AlphaFoldDB" id="H3NJK9"/>
<evidence type="ECO:0000256" key="1">
    <source>
        <dbReference type="ARBA" id="ARBA00022801"/>
    </source>
</evidence>
<dbReference type="PATRIC" id="fig|883113.3.peg.1045"/>
<evidence type="ECO:0000313" key="5">
    <source>
        <dbReference type="EMBL" id="EHR36822.1"/>
    </source>
</evidence>
<accession>H3NJK9</accession>
<sequence length="296" mass="32514">MRRVWIDTDPGLDDAVAIALLAATCSWEIVALSAVGGNTCLPIVSQNLVNIARQLDLKAPIFKGLDRKNRYMITSHTGLKNQGRLGARSEADRKPAPSCDQERSSVGDEALDQLIQLLRTSPGPITLLTLGPLTNVQYVIDQAPDLIDKLDQIVMMGGCLDRGNYGDGVEFNFGFDPQASQQVLAVRCPKTIIPLEVGKQVAFTMDALRDWPVWQAIQPFVQPFLLDQHKGQEPQAIKLFDLMAAAYLVQPSAFDQVALSLTINEQAAILQDKQAGSLVHWAQAVDSKAIWDLMRK</sequence>
<dbReference type="Pfam" id="PF01156">
    <property type="entry name" value="IU_nuc_hydro"/>
    <property type="match status" value="1"/>
</dbReference>
<protein>
    <recommendedName>
        <fullName evidence="4">Inosine/uridine-preferring nucleoside hydrolase domain-containing protein</fullName>
    </recommendedName>
</protein>
<dbReference type="PROSITE" id="PS01247">
    <property type="entry name" value="IUNH"/>
    <property type="match status" value="1"/>
</dbReference>